<gene>
    <name evidence="3" type="ORF">E4U56_000391</name>
    <name evidence="2" type="ORF">E4U57_004202</name>
</gene>
<dbReference type="EMBL" id="SRPS01000107">
    <property type="protein sequence ID" value="KAG5968304.1"/>
    <property type="molecule type" value="Genomic_DNA"/>
</dbReference>
<dbReference type="Proteomes" id="UP000742024">
    <property type="component" value="Unassembled WGS sequence"/>
</dbReference>
<feature type="compositionally biased region" description="Low complexity" evidence="1">
    <location>
        <begin position="563"/>
        <end position="577"/>
    </location>
</feature>
<evidence type="ECO:0000313" key="5">
    <source>
        <dbReference type="Proteomes" id="UP000784919"/>
    </source>
</evidence>
<feature type="compositionally biased region" description="Polar residues" evidence="1">
    <location>
        <begin position="252"/>
        <end position="267"/>
    </location>
</feature>
<evidence type="ECO:0000313" key="4">
    <source>
        <dbReference type="Proteomes" id="UP000742024"/>
    </source>
</evidence>
<reference evidence="3 4" key="1">
    <citation type="journal article" date="2020" name="bioRxiv">
        <title>Whole genome comparisons of ergot fungi reveals the divergence and evolution of species within the genus Claviceps are the result of varying mechanisms driving genome evolution and host range expansion.</title>
        <authorList>
            <person name="Wyka S.A."/>
            <person name="Mondo S.J."/>
            <person name="Liu M."/>
            <person name="Dettman J."/>
            <person name="Nalam V."/>
            <person name="Broders K.D."/>
        </authorList>
    </citation>
    <scope>NUCLEOTIDE SEQUENCE</scope>
    <source>
        <strain evidence="3">CCC 1102</strain>
        <strain evidence="2 4">LM583</strain>
    </source>
</reference>
<evidence type="ECO:0000256" key="1">
    <source>
        <dbReference type="SAM" id="MobiDB-lite"/>
    </source>
</evidence>
<feature type="region of interest" description="Disordered" evidence="1">
    <location>
        <begin position="136"/>
        <end position="160"/>
    </location>
</feature>
<dbReference type="OrthoDB" id="2575228at2759"/>
<feature type="compositionally biased region" description="Low complexity" evidence="1">
    <location>
        <begin position="139"/>
        <end position="160"/>
    </location>
</feature>
<dbReference type="EMBL" id="SRPR01000311">
    <property type="protein sequence ID" value="KAG5954697.1"/>
    <property type="molecule type" value="Genomic_DNA"/>
</dbReference>
<evidence type="ECO:0000313" key="3">
    <source>
        <dbReference type="EMBL" id="KAG5968304.1"/>
    </source>
</evidence>
<keyword evidence="4" id="KW-1185">Reference proteome</keyword>
<evidence type="ECO:0000313" key="2">
    <source>
        <dbReference type="EMBL" id="KAG5954697.1"/>
    </source>
</evidence>
<feature type="compositionally biased region" description="Polar residues" evidence="1">
    <location>
        <begin position="544"/>
        <end position="553"/>
    </location>
</feature>
<organism evidence="3 5">
    <name type="scientific">Claviceps arundinis</name>
    <dbReference type="NCBI Taxonomy" id="1623583"/>
    <lineage>
        <taxon>Eukaryota</taxon>
        <taxon>Fungi</taxon>
        <taxon>Dikarya</taxon>
        <taxon>Ascomycota</taxon>
        <taxon>Pezizomycotina</taxon>
        <taxon>Sordariomycetes</taxon>
        <taxon>Hypocreomycetidae</taxon>
        <taxon>Hypocreales</taxon>
        <taxon>Clavicipitaceae</taxon>
        <taxon>Claviceps</taxon>
    </lineage>
</organism>
<feature type="region of interest" description="Disordered" evidence="1">
    <location>
        <begin position="202"/>
        <end position="324"/>
    </location>
</feature>
<evidence type="ECO:0008006" key="6">
    <source>
        <dbReference type="Google" id="ProtNLM"/>
    </source>
</evidence>
<protein>
    <recommendedName>
        <fullName evidence="6">Developmental regulatory protein wetA</fullName>
    </recommendedName>
</protein>
<feature type="region of interest" description="Disordered" evidence="1">
    <location>
        <begin position="496"/>
        <end position="606"/>
    </location>
</feature>
<comment type="caution">
    <text evidence="3">The sequence shown here is derived from an EMBL/GenBank/DDBJ whole genome shotgun (WGS) entry which is preliminary data.</text>
</comment>
<feature type="region of interest" description="Disordered" evidence="1">
    <location>
        <begin position="627"/>
        <end position="651"/>
    </location>
</feature>
<dbReference type="AlphaFoldDB" id="A0A9P7MU37"/>
<proteinExistence type="predicted"/>
<name>A0A9P7MU37_9HYPO</name>
<feature type="compositionally biased region" description="Low complexity" evidence="1">
    <location>
        <begin position="295"/>
        <end position="313"/>
    </location>
</feature>
<accession>A0A9P7MU37</accession>
<feature type="compositionally biased region" description="Basic residues" evidence="1">
    <location>
        <begin position="239"/>
        <end position="248"/>
    </location>
</feature>
<sequence length="677" mass="73585">MTSWTVPVRAEAVDNNTHPAMYWEDMNSASPDDHADFFGHFVDFEGNTHSNTFVGDEFGSMTASMPGMTESIMLMGNHNPILDGLSSAISSGDEFDFPSSSSHVGAASAAGHEVAPKDLTLSMEDLLLQANQHPYDLSQSQTQHQHAQQQHQQQQYAQQPQYHYDYHHHQQQQQQHQGLEYLNRASMSEADLSRLQEISLHSPHRPSVAASDPSSPPPPTTELRKPKKFVDALSATLKKATKLRKGKKSTPGVVQQGSPIQEESQSLRIPKQRGRGKVRAGAQGNAPVSPPMHEQPQLQQSQSQPQTQPQPQQEDPANAHFVHGNYEDPFRDTSLLPPHLPPQGLPPQGLNAVYNYGHAAPSTPSVESPGVRSDLSHGQFQIDPVWHHHQQSQQQQQQQLHWTGAGGEYITSAETGWWTPNMMSQGTGDYAHQHHQQPQHLHQRSASVHVMGHSQTPGFPYEYDAMPDTSSGGLMIHMPQPRGSQSNAALTDLTTNAQTFLPPPPPIPQTAVPTLPAERSHRPPRAKSSGARHMSCSPVRKQRMSSASPTPGEQANVPRSRHSSGASISSTRSSSGRLPGTMPGTPCSVRKRRSRDVSGSSAGASLGGDSGVGFVNFTPNDGGVLMTGVAPSGSSKTKARREKEAQERRRRLSEAAIKAVAAAGGDVDKLLEQGFTF</sequence>
<dbReference type="Proteomes" id="UP000784919">
    <property type="component" value="Unassembled WGS sequence"/>
</dbReference>